<keyword evidence="3" id="KW-1185">Reference proteome</keyword>
<dbReference type="Proteomes" id="UP000244893">
    <property type="component" value="Unassembled WGS sequence"/>
</dbReference>
<feature type="domain" description="CobQ/CobB/MinD/ParA nucleotide binding" evidence="1">
    <location>
        <begin position="137"/>
        <end position="349"/>
    </location>
</feature>
<comment type="caution">
    <text evidence="2">The sequence shown here is derived from an EMBL/GenBank/DDBJ whole genome shotgun (WGS) entry which is preliminary data.</text>
</comment>
<sequence>MSESDGSHGIPYEDTAPFKGAGRAASYVEDVAVAEVGPTSWVSAPEATALPPMPAARPNTPATLIEEVNSPMSDLLADEPAAQPGRATRGFRGALGRVGIRLAPSGAEKARLEADAAVRRDEQVIRQATWTRAVGVLVANPKGGVGKTPVSVLLGGTLATIRGGSVAVIEVSDDPGTLTFRAEGKPALGMGELVRDVDAIRSAGQLAGYTAPQTSFASIIGSTGARPALSGNDVRRVSSVVDDYYAVRIMDSGNQPSSDAFVGAIDAADVLVIPVLNSADVVLGAMSLLERMRLEGGHSADLANHAIVLRLTDGRPEDPRIMERLSGLLERSGVRETYAIPYDAHVAERGELTLAKLTPATRSALTTAAAGIVRSLQLNAR</sequence>
<dbReference type="GO" id="GO:0016887">
    <property type="term" value="F:ATP hydrolysis activity"/>
    <property type="evidence" value="ECO:0007669"/>
    <property type="project" value="TreeGrafter"/>
</dbReference>
<protein>
    <recommendedName>
        <fullName evidence="1">CobQ/CobB/MinD/ParA nucleotide binding domain-containing protein</fullName>
    </recommendedName>
</protein>
<dbReference type="RefSeq" id="WP_116757955.1">
    <property type="nucleotide sequence ID" value="NZ_JBHUEX010000003.1"/>
</dbReference>
<dbReference type="InterPro" id="IPR050625">
    <property type="entry name" value="ParA/MinD_ATPase"/>
</dbReference>
<dbReference type="InterPro" id="IPR027417">
    <property type="entry name" value="P-loop_NTPase"/>
</dbReference>
<dbReference type="GO" id="GO:0051782">
    <property type="term" value="P:negative regulation of cell division"/>
    <property type="evidence" value="ECO:0007669"/>
    <property type="project" value="TreeGrafter"/>
</dbReference>
<dbReference type="AlphaFoldDB" id="A0A2V1HPY2"/>
<dbReference type="PANTHER" id="PTHR43384">
    <property type="entry name" value="SEPTUM SITE-DETERMINING PROTEIN MIND HOMOLOG, CHLOROPLASTIC-RELATED"/>
    <property type="match status" value="1"/>
</dbReference>
<accession>A0A2V1HPY2</accession>
<evidence type="ECO:0000313" key="2">
    <source>
        <dbReference type="EMBL" id="PVZ93189.1"/>
    </source>
</evidence>
<evidence type="ECO:0000313" key="3">
    <source>
        <dbReference type="Proteomes" id="UP000244893"/>
    </source>
</evidence>
<dbReference type="OrthoDB" id="4640801at2"/>
<name>A0A2V1HPY2_9MICO</name>
<dbReference type="GO" id="GO:0005524">
    <property type="term" value="F:ATP binding"/>
    <property type="evidence" value="ECO:0007669"/>
    <property type="project" value="TreeGrafter"/>
</dbReference>
<evidence type="ECO:0000259" key="1">
    <source>
        <dbReference type="Pfam" id="PF01656"/>
    </source>
</evidence>
<organism evidence="2 3">
    <name type="scientific">Amnibacterium flavum</name>
    <dbReference type="NCBI Taxonomy" id="2173173"/>
    <lineage>
        <taxon>Bacteria</taxon>
        <taxon>Bacillati</taxon>
        <taxon>Actinomycetota</taxon>
        <taxon>Actinomycetes</taxon>
        <taxon>Micrococcales</taxon>
        <taxon>Microbacteriaceae</taxon>
        <taxon>Amnibacterium</taxon>
    </lineage>
</organism>
<dbReference type="GO" id="GO:0005829">
    <property type="term" value="C:cytosol"/>
    <property type="evidence" value="ECO:0007669"/>
    <property type="project" value="TreeGrafter"/>
</dbReference>
<dbReference type="Pfam" id="PF01656">
    <property type="entry name" value="CbiA"/>
    <property type="match status" value="1"/>
</dbReference>
<dbReference type="SUPFAM" id="SSF52540">
    <property type="entry name" value="P-loop containing nucleoside triphosphate hydrolases"/>
    <property type="match status" value="1"/>
</dbReference>
<reference evidence="2 3" key="1">
    <citation type="submission" date="2018-05" db="EMBL/GenBank/DDBJ databases">
        <title>Amnibacterium sp. M8JJ-5, whole genome shotgun sequence.</title>
        <authorList>
            <person name="Tuo L."/>
        </authorList>
    </citation>
    <scope>NUCLEOTIDE SEQUENCE [LARGE SCALE GENOMIC DNA]</scope>
    <source>
        <strain evidence="2 3">M8JJ-5</strain>
    </source>
</reference>
<dbReference type="EMBL" id="QEOP01000006">
    <property type="protein sequence ID" value="PVZ93189.1"/>
    <property type="molecule type" value="Genomic_DNA"/>
</dbReference>
<dbReference type="InterPro" id="IPR002586">
    <property type="entry name" value="CobQ/CobB/MinD/ParA_Nub-bd_dom"/>
</dbReference>
<gene>
    <name evidence="2" type="ORF">DDQ50_16835</name>
</gene>
<dbReference type="Gene3D" id="3.40.50.300">
    <property type="entry name" value="P-loop containing nucleotide triphosphate hydrolases"/>
    <property type="match status" value="1"/>
</dbReference>
<proteinExistence type="predicted"/>
<dbReference type="GO" id="GO:0009898">
    <property type="term" value="C:cytoplasmic side of plasma membrane"/>
    <property type="evidence" value="ECO:0007669"/>
    <property type="project" value="TreeGrafter"/>
</dbReference>
<dbReference type="PANTHER" id="PTHR43384:SF14">
    <property type="entry name" value="ESX-1 SECRETION-ASSOCIATED PROTEIN ESPI"/>
    <property type="match status" value="1"/>
</dbReference>